<dbReference type="Proteomes" id="UP000054359">
    <property type="component" value="Unassembled WGS sequence"/>
</dbReference>
<protein>
    <submittedName>
        <fullName evidence="1">Uncharacterized protein</fullName>
    </submittedName>
</protein>
<organism evidence="1 2">
    <name type="scientific">Stegodyphus mimosarum</name>
    <name type="common">African social velvet spider</name>
    <dbReference type="NCBI Taxonomy" id="407821"/>
    <lineage>
        <taxon>Eukaryota</taxon>
        <taxon>Metazoa</taxon>
        <taxon>Ecdysozoa</taxon>
        <taxon>Arthropoda</taxon>
        <taxon>Chelicerata</taxon>
        <taxon>Arachnida</taxon>
        <taxon>Araneae</taxon>
        <taxon>Araneomorphae</taxon>
        <taxon>Entelegynae</taxon>
        <taxon>Eresoidea</taxon>
        <taxon>Eresidae</taxon>
        <taxon>Stegodyphus</taxon>
    </lineage>
</organism>
<accession>A0A087UG01</accession>
<keyword evidence="2" id="KW-1185">Reference proteome</keyword>
<sequence length="90" mass="10088">MSNKRANMGNSVYPPTWLTACTLPTFYNSLKFFLSLKERCVHGIVCNFNALFKKIPSFFDAILVTFSRSVSGRLCNGIKCVSITTKNVNN</sequence>
<reference evidence="1 2" key="1">
    <citation type="submission" date="2013-11" db="EMBL/GenBank/DDBJ databases">
        <title>Genome sequencing of Stegodyphus mimosarum.</title>
        <authorList>
            <person name="Bechsgaard J."/>
        </authorList>
    </citation>
    <scope>NUCLEOTIDE SEQUENCE [LARGE SCALE GENOMIC DNA]</scope>
</reference>
<dbReference type="AlphaFoldDB" id="A0A087UG01"/>
<feature type="non-terminal residue" evidence="1">
    <location>
        <position position="90"/>
    </location>
</feature>
<gene>
    <name evidence="1" type="ORF">X975_13947</name>
</gene>
<name>A0A087UG01_STEMI</name>
<proteinExistence type="predicted"/>
<evidence type="ECO:0000313" key="1">
    <source>
        <dbReference type="EMBL" id="KFM76290.1"/>
    </source>
</evidence>
<dbReference type="PROSITE" id="PS51257">
    <property type="entry name" value="PROKAR_LIPOPROTEIN"/>
    <property type="match status" value="1"/>
</dbReference>
<dbReference type="EMBL" id="KK119643">
    <property type="protein sequence ID" value="KFM76290.1"/>
    <property type="molecule type" value="Genomic_DNA"/>
</dbReference>
<evidence type="ECO:0000313" key="2">
    <source>
        <dbReference type="Proteomes" id="UP000054359"/>
    </source>
</evidence>